<protein>
    <submittedName>
        <fullName evidence="3">Peptidase A2 domain-containing protein</fullName>
    </submittedName>
</protein>
<dbReference type="AlphaFoldDB" id="A0A183VGX4"/>
<dbReference type="WBParaSite" id="TCNE_0001999801-mRNA-1">
    <property type="protein sequence ID" value="TCNE_0001999801-mRNA-1"/>
    <property type="gene ID" value="TCNE_0001999801"/>
</dbReference>
<organism evidence="2 3">
    <name type="scientific">Toxocara canis</name>
    <name type="common">Canine roundworm</name>
    <dbReference type="NCBI Taxonomy" id="6265"/>
    <lineage>
        <taxon>Eukaryota</taxon>
        <taxon>Metazoa</taxon>
        <taxon>Ecdysozoa</taxon>
        <taxon>Nematoda</taxon>
        <taxon>Chromadorea</taxon>
        <taxon>Rhabditida</taxon>
        <taxon>Spirurina</taxon>
        <taxon>Ascaridomorpha</taxon>
        <taxon>Ascaridoidea</taxon>
        <taxon>Toxocaridae</taxon>
        <taxon>Toxocara</taxon>
    </lineage>
</organism>
<dbReference type="EMBL" id="UYWY01027925">
    <property type="protein sequence ID" value="VDM51315.1"/>
    <property type="molecule type" value="Genomic_DNA"/>
</dbReference>
<dbReference type="Proteomes" id="UP000050794">
    <property type="component" value="Unassembled WGS sequence"/>
</dbReference>
<evidence type="ECO:0000313" key="3">
    <source>
        <dbReference type="WBParaSite" id="TCNE_0001999801-mRNA-1"/>
    </source>
</evidence>
<keyword evidence="2" id="KW-1185">Reference proteome</keyword>
<proteinExistence type="predicted"/>
<sequence length="146" mass="16410">MAITDHLKDRAPHQLVLKKQADKFIAEKKNFAENKRNLKNSRTTNRFDIIAFTGTDVAQVSCICRKVEINGATLQLRLDIGAEVTLLSVKDWTKINPPKLLSLLVKLKSANNEDSKVHFECDFDIDVHQGRGNCRVADTHSLLGLD</sequence>
<evidence type="ECO:0000313" key="1">
    <source>
        <dbReference type="EMBL" id="VDM51315.1"/>
    </source>
</evidence>
<reference evidence="3" key="1">
    <citation type="submission" date="2016-06" db="UniProtKB">
        <authorList>
            <consortium name="WormBaseParasite"/>
        </authorList>
    </citation>
    <scope>IDENTIFICATION</scope>
</reference>
<gene>
    <name evidence="1" type="ORF">TCNE_LOCUS19994</name>
</gene>
<accession>A0A183VGX4</accession>
<dbReference type="SUPFAM" id="SSF50630">
    <property type="entry name" value="Acid proteases"/>
    <property type="match status" value="1"/>
</dbReference>
<name>A0A183VGX4_TOXCA</name>
<dbReference type="InterPro" id="IPR021109">
    <property type="entry name" value="Peptidase_aspartic_dom_sf"/>
</dbReference>
<reference evidence="1 2" key="2">
    <citation type="submission" date="2018-11" db="EMBL/GenBank/DDBJ databases">
        <authorList>
            <consortium name="Pathogen Informatics"/>
        </authorList>
    </citation>
    <scope>NUCLEOTIDE SEQUENCE [LARGE SCALE GENOMIC DNA]</scope>
</reference>
<evidence type="ECO:0000313" key="2">
    <source>
        <dbReference type="Proteomes" id="UP000050794"/>
    </source>
</evidence>